<gene>
    <name evidence="1" type="ORF">ACFFGH_27805</name>
</gene>
<dbReference type="CDD" id="cd00077">
    <property type="entry name" value="HDc"/>
    <property type="match status" value="1"/>
</dbReference>
<dbReference type="EMBL" id="JBHLTG010000008">
    <property type="protein sequence ID" value="MFC0681653.1"/>
    <property type="molecule type" value="Genomic_DNA"/>
</dbReference>
<name>A0ABV6S0I7_9GAMM</name>
<comment type="caution">
    <text evidence="1">The sequence shown here is derived from an EMBL/GenBank/DDBJ whole genome shotgun (WGS) entry which is preliminary data.</text>
</comment>
<dbReference type="RefSeq" id="WP_386674661.1">
    <property type="nucleotide sequence ID" value="NZ_JBHLTG010000008.1"/>
</dbReference>
<dbReference type="SUPFAM" id="SSF109604">
    <property type="entry name" value="HD-domain/PDEase-like"/>
    <property type="match status" value="1"/>
</dbReference>
<protein>
    <recommendedName>
        <fullName evidence="3">HD domain-containing protein</fullName>
    </recommendedName>
</protein>
<evidence type="ECO:0008006" key="3">
    <source>
        <dbReference type="Google" id="ProtNLM"/>
    </source>
</evidence>
<evidence type="ECO:0000313" key="2">
    <source>
        <dbReference type="Proteomes" id="UP001589896"/>
    </source>
</evidence>
<sequence length="238" mass="26144">MLTARTTALAAALEKLYRDRSADIPFHGWHHVHFVAKKAVEFARELDVDGELVEAAALTHDLNYLVVTNSAPEVGRDLRISHLERAGFSADEVEDVDSVVMQQDMARRTADISDAAKALSDADTLFKALPVTPIVLANHYLIENGIEIGELASRVVTQQRPLLEQGIYFYTDSARSKYLNWAHTNVELWENVRSALGDEDVKEMLEIARRMGVIHGGSVAVIDASAADNGPTPGDRGL</sequence>
<reference evidence="1 2" key="1">
    <citation type="submission" date="2024-09" db="EMBL/GenBank/DDBJ databases">
        <authorList>
            <person name="Sun Q."/>
            <person name="Mori K."/>
        </authorList>
    </citation>
    <scope>NUCLEOTIDE SEQUENCE [LARGE SCALE GENOMIC DNA]</scope>
    <source>
        <strain evidence="1 2">KCTC 23076</strain>
    </source>
</reference>
<dbReference type="InterPro" id="IPR003607">
    <property type="entry name" value="HD/PDEase_dom"/>
</dbReference>
<dbReference type="Gene3D" id="1.10.3210.10">
    <property type="entry name" value="Hypothetical protein af1432"/>
    <property type="match status" value="1"/>
</dbReference>
<keyword evidence="2" id="KW-1185">Reference proteome</keyword>
<evidence type="ECO:0000313" key="1">
    <source>
        <dbReference type="EMBL" id="MFC0681653.1"/>
    </source>
</evidence>
<dbReference type="Proteomes" id="UP001589896">
    <property type="component" value="Unassembled WGS sequence"/>
</dbReference>
<accession>A0ABV6S0I7</accession>
<organism evidence="1 2">
    <name type="scientific">Lysobacter korlensis</name>
    <dbReference type="NCBI Taxonomy" id="553636"/>
    <lineage>
        <taxon>Bacteria</taxon>
        <taxon>Pseudomonadati</taxon>
        <taxon>Pseudomonadota</taxon>
        <taxon>Gammaproteobacteria</taxon>
        <taxon>Lysobacterales</taxon>
        <taxon>Lysobacteraceae</taxon>
        <taxon>Lysobacter</taxon>
    </lineage>
</organism>
<proteinExistence type="predicted"/>